<accession>A0A081MYL3</accession>
<name>A0A081MYL3_9GAMM</name>
<reference evidence="1 2" key="1">
    <citation type="submission" date="2014-06" db="EMBL/GenBank/DDBJ databases">
        <title>Whole Genome Sequences of Three Symbiotic Endozoicomonas Bacteria.</title>
        <authorList>
            <person name="Neave M.J."/>
            <person name="Apprill A."/>
            <person name="Voolstra C.R."/>
        </authorList>
    </citation>
    <scope>NUCLEOTIDE SEQUENCE [LARGE SCALE GENOMIC DNA]</scope>
    <source>
        <strain evidence="1 2">LMG 24815</strain>
    </source>
</reference>
<keyword evidence="2" id="KW-1185">Reference proteome</keyword>
<dbReference type="Proteomes" id="UP000028006">
    <property type="component" value="Unassembled WGS sequence"/>
</dbReference>
<organism evidence="1 2">
    <name type="scientific">Endozoicomonas montiporae</name>
    <dbReference type="NCBI Taxonomy" id="1027273"/>
    <lineage>
        <taxon>Bacteria</taxon>
        <taxon>Pseudomonadati</taxon>
        <taxon>Pseudomonadota</taxon>
        <taxon>Gammaproteobacteria</taxon>
        <taxon>Oceanospirillales</taxon>
        <taxon>Endozoicomonadaceae</taxon>
        <taxon>Endozoicomonas</taxon>
    </lineage>
</organism>
<dbReference type="AlphaFoldDB" id="A0A081MYL3"/>
<comment type="caution">
    <text evidence="1">The sequence shown here is derived from an EMBL/GenBank/DDBJ whole genome shotgun (WGS) entry which is preliminary data.</text>
</comment>
<evidence type="ECO:0008006" key="3">
    <source>
        <dbReference type="Google" id="ProtNLM"/>
    </source>
</evidence>
<dbReference type="eggNOG" id="ENOG50338Q7">
    <property type="taxonomic scope" value="Bacteria"/>
</dbReference>
<evidence type="ECO:0000313" key="1">
    <source>
        <dbReference type="EMBL" id="KEQ11286.1"/>
    </source>
</evidence>
<dbReference type="EMBL" id="JOKG01000009">
    <property type="protein sequence ID" value="KEQ11286.1"/>
    <property type="molecule type" value="Genomic_DNA"/>
</dbReference>
<protein>
    <recommendedName>
        <fullName evidence="3">Phage protein</fullName>
    </recommendedName>
</protein>
<evidence type="ECO:0000313" key="2">
    <source>
        <dbReference type="Proteomes" id="UP000028006"/>
    </source>
</evidence>
<proteinExistence type="predicted"/>
<gene>
    <name evidence="1" type="ORF">GZ77_26090</name>
</gene>
<dbReference type="RefSeq" id="WP_034879989.1">
    <property type="nucleotide sequence ID" value="NZ_JOKG01000009.1"/>
</dbReference>
<sequence length="179" mass="19744">MSANSINDLTLVHDNMIAAVKAAMPIMKNVAAYDPIGDRKKLVLPAVLVEVGEMSPGGKNTGGRTPVTIQFAFHCMLSAEVENVQLEVRNFAARILQLVDGNRWELGRAAERPEDLKAFPGEFDPGNKGFESWVVCFEQVFHMGEMKLPPDDTPKEAFYSEAPKIGLAHKDDYIQIPDS</sequence>